<keyword evidence="11" id="KW-1185">Reference proteome</keyword>
<dbReference type="EMBL" id="CAJVPL010000757">
    <property type="protein sequence ID" value="CAG8527134.1"/>
    <property type="molecule type" value="Genomic_DNA"/>
</dbReference>
<dbReference type="SUPFAM" id="SSF54001">
    <property type="entry name" value="Cysteine proteinases"/>
    <property type="match status" value="1"/>
</dbReference>
<dbReference type="InterPro" id="IPR001394">
    <property type="entry name" value="Peptidase_C19_UCH"/>
</dbReference>
<dbReference type="InterPro" id="IPR028889">
    <property type="entry name" value="USP"/>
</dbReference>
<evidence type="ECO:0000256" key="2">
    <source>
        <dbReference type="ARBA" id="ARBA00012759"/>
    </source>
</evidence>
<reference evidence="10" key="1">
    <citation type="submission" date="2021-06" db="EMBL/GenBank/DDBJ databases">
        <authorList>
            <person name="Kallberg Y."/>
            <person name="Tangrot J."/>
            <person name="Rosling A."/>
        </authorList>
    </citation>
    <scope>NUCLEOTIDE SEQUENCE</scope>
    <source>
        <strain evidence="10">MT106</strain>
    </source>
</reference>
<evidence type="ECO:0000256" key="3">
    <source>
        <dbReference type="ARBA" id="ARBA00022670"/>
    </source>
</evidence>
<gene>
    <name evidence="10" type="ORF">AGERDE_LOCUS5530</name>
</gene>
<evidence type="ECO:0000256" key="8">
    <source>
        <dbReference type="SAM" id="SignalP"/>
    </source>
</evidence>
<comment type="catalytic activity">
    <reaction evidence="1">
        <text>Thiol-dependent hydrolysis of ester, thioester, amide, peptide and isopeptide bonds formed by the C-terminal Gly of ubiquitin (a 76-residue protein attached to proteins as an intracellular targeting signal).</text>
        <dbReference type="EC" id="3.4.19.12"/>
    </reaction>
</comment>
<accession>A0A9N9ACC7</accession>
<dbReference type="AlphaFoldDB" id="A0A9N9ACC7"/>
<proteinExistence type="predicted"/>
<dbReference type="Proteomes" id="UP000789831">
    <property type="component" value="Unassembled WGS sequence"/>
</dbReference>
<evidence type="ECO:0000256" key="4">
    <source>
        <dbReference type="ARBA" id="ARBA00022786"/>
    </source>
</evidence>
<keyword evidence="5" id="KW-0378">Hydrolase</keyword>
<dbReference type="PANTHER" id="PTHR43982">
    <property type="entry name" value="UBIQUITIN CARBOXYL-TERMINAL HYDROLASE"/>
    <property type="match status" value="1"/>
</dbReference>
<dbReference type="EC" id="3.4.19.12" evidence="2"/>
<evidence type="ECO:0000256" key="6">
    <source>
        <dbReference type="ARBA" id="ARBA00022807"/>
    </source>
</evidence>
<keyword evidence="4" id="KW-0833">Ubl conjugation pathway</keyword>
<dbReference type="GO" id="GO:0004843">
    <property type="term" value="F:cysteine-type deubiquitinase activity"/>
    <property type="evidence" value="ECO:0007669"/>
    <property type="project" value="UniProtKB-EC"/>
</dbReference>
<evidence type="ECO:0000256" key="1">
    <source>
        <dbReference type="ARBA" id="ARBA00000707"/>
    </source>
</evidence>
<feature type="domain" description="USP" evidence="9">
    <location>
        <begin position="1"/>
        <end position="265"/>
    </location>
</feature>
<keyword evidence="6" id="KW-0788">Thiol protease</keyword>
<dbReference type="GO" id="GO:0016579">
    <property type="term" value="P:protein deubiquitination"/>
    <property type="evidence" value="ECO:0007669"/>
    <property type="project" value="InterPro"/>
</dbReference>
<dbReference type="InterPro" id="IPR044635">
    <property type="entry name" value="UBP14-like"/>
</dbReference>
<evidence type="ECO:0000259" key="9">
    <source>
        <dbReference type="PROSITE" id="PS50235"/>
    </source>
</evidence>
<keyword evidence="7" id="KW-0175">Coiled coil</keyword>
<dbReference type="Pfam" id="PF00443">
    <property type="entry name" value="UCH"/>
    <property type="match status" value="1"/>
</dbReference>
<dbReference type="Gene3D" id="3.90.70.10">
    <property type="entry name" value="Cysteine proteinases"/>
    <property type="match status" value="1"/>
</dbReference>
<evidence type="ECO:0000313" key="11">
    <source>
        <dbReference type="Proteomes" id="UP000789831"/>
    </source>
</evidence>
<comment type="caution">
    <text evidence="10">The sequence shown here is derived from an EMBL/GenBank/DDBJ whole genome shotgun (WGS) entry which is preliminary data.</text>
</comment>
<evidence type="ECO:0000256" key="7">
    <source>
        <dbReference type="SAM" id="Coils"/>
    </source>
</evidence>
<dbReference type="InterPro" id="IPR038765">
    <property type="entry name" value="Papain-like_cys_pep_sf"/>
</dbReference>
<name>A0A9N9ACC7_9GLOM</name>
<dbReference type="PANTHER" id="PTHR43982:SF6">
    <property type="entry name" value="UBIQUITIN CARBOXYL-TERMINAL HYDROLASE 2-RELATED"/>
    <property type="match status" value="1"/>
</dbReference>
<dbReference type="PROSITE" id="PS50235">
    <property type="entry name" value="USP_3"/>
    <property type="match status" value="1"/>
</dbReference>
<protein>
    <recommendedName>
        <fullName evidence="2">ubiquitinyl hydrolase 1</fullName>
        <ecNumber evidence="2">3.4.19.12</ecNumber>
    </recommendedName>
</protein>
<feature type="chain" id="PRO_5040368731" description="ubiquitinyl hydrolase 1" evidence="8">
    <location>
        <begin position="21"/>
        <end position="280"/>
    </location>
</feature>
<dbReference type="GO" id="GO:0043161">
    <property type="term" value="P:proteasome-mediated ubiquitin-dependent protein catabolic process"/>
    <property type="evidence" value="ECO:0007669"/>
    <property type="project" value="InterPro"/>
</dbReference>
<dbReference type="OrthoDB" id="2420415at2759"/>
<dbReference type="GO" id="GO:0061136">
    <property type="term" value="P:regulation of proteasomal protein catabolic process"/>
    <property type="evidence" value="ECO:0007669"/>
    <property type="project" value="TreeGrafter"/>
</dbReference>
<evidence type="ECO:0000256" key="5">
    <source>
        <dbReference type="ARBA" id="ARBA00022801"/>
    </source>
</evidence>
<sequence>MTSLTLPFLVLFYIVVVSEGRDLYSGLDVYFDESQVDFNGTRAEREVTVIELPPILQIQVQRVQFDRVTSNVYKSNAYIKFDKVIHLDRYMEQYRETLRERRKNAREWSQLIDQYTQVLDEFGIDKTIGLSPDEILKRATRFILAQCENDATDDLEYQKDFAEIKKDSERLKSQKEETKEKIAELQDRLKHQYDDLRECEYRIHAVFIHSGQASFGHYWIYIYDFELDRWLKYNDTEVSEVEEAEVFADTSGSSTNPYCMVYVRAQDCKRLVNTVCRRPN</sequence>
<dbReference type="GO" id="GO:0070628">
    <property type="term" value="F:proteasome binding"/>
    <property type="evidence" value="ECO:0007669"/>
    <property type="project" value="TreeGrafter"/>
</dbReference>
<keyword evidence="3" id="KW-0645">Protease</keyword>
<feature type="coiled-coil region" evidence="7">
    <location>
        <begin position="161"/>
        <end position="195"/>
    </location>
</feature>
<keyword evidence="8" id="KW-0732">Signal</keyword>
<organism evidence="10 11">
    <name type="scientific">Ambispora gerdemannii</name>
    <dbReference type="NCBI Taxonomy" id="144530"/>
    <lineage>
        <taxon>Eukaryota</taxon>
        <taxon>Fungi</taxon>
        <taxon>Fungi incertae sedis</taxon>
        <taxon>Mucoromycota</taxon>
        <taxon>Glomeromycotina</taxon>
        <taxon>Glomeromycetes</taxon>
        <taxon>Archaeosporales</taxon>
        <taxon>Ambisporaceae</taxon>
        <taxon>Ambispora</taxon>
    </lineage>
</organism>
<feature type="signal peptide" evidence="8">
    <location>
        <begin position="1"/>
        <end position="20"/>
    </location>
</feature>
<evidence type="ECO:0000313" key="10">
    <source>
        <dbReference type="EMBL" id="CAG8527134.1"/>
    </source>
</evidence>